<reference evidence="1" key="2">
    <citation type="submission" date="2021-05" db="EMBL/GenBank/DDBJ databases">
        <authorList>
            <person name="Pain A."/>
        </authorList>
    </citation>
    <scope>NUCLEOTIDE SEQUENCE</scope>
    <source>
        <strain evidence="1">1802A</strain>
    </source>
</reference>
<protein>
    <submittedName>
        <fullName evidence="1">Uncharacterized protein</fullName>
    </submittedName>
</protein>
<dbReference type="EMBL" id="JAHBMH010000062">
    <property type="protein sequence ID" value="KAK1934799.1"/>
    <property type="molecule type" value="Genomic_DNA"/>
</dbReference>
<keyword evidence="2" id="KW-1185">Reference proteome</keyword>
<gene>
    <name evidence="1" type="ORF">X943_001639</name>
</gene>
<evidence type="ECO:0000313" key="1">
    <source>
        <dbReference type="EMBL" id="KAK1934799.1"/>
    </source>
</evidence>
<dbReference type="Pfam" id="PF23511">
    <property type="entry name" value="Microp_apicomplexa_7"/>
    <property type="match status" value="1"/>
</dbReference>
<dbReference type="AlphaFoldDB" id="A0AAD9GAH5"/>
<reference evidence="1" key="1">
    <citation type="journal article" date="2014" name="Nucleic Acids Res.">
        <title>The evolutionary dynamics of variant antigen genes in Babesia reveal a history of genomic innovation underlying host-parasite interaction.</title>
        <authorList>
            <person name="Jackson A.P."/>
            <person name="Otto T.D."/>
            <person name="Darby A."/>
            <person name="Ramaprasad A."/>
            <person name="Xia D."/>
            <person name="Echaide I.E."/>
            <person name="Farber M."/>
            <person name="Gahlot S."/>
            <person name="Gamble J."/>
            <person name="Gupta D."/>
            <person name="Gupta Y."/>
            <person name="Jackson L."/>
            <person name="Malandrin L."/>
            <person name="Malas T.B."/>
            <person name="Moussa E."/>
            <person name="Nair M."/>
            <person name="Reid A.J."/>
            <person name="Sanders M."/>
            <person name="Sharma J."/>
            <person name="Tracey A."/>
            <person name="Quail M.A."/>
            <person name="Weir W."/>
            <person name="Wastling J.M."/>
            <person name="Hall N."/>
            <person name="Willadsen P."/>
            <person name="Lingelbach K."/>
            <person name="Shiels B."/>
            <person name="Tait A."/>
            <person name="Berriman M."/>
            <person name="Allred D.R."/>
            <person name="Pain A."/>
        </authorList>
    </citation>
    <scope>NUCLEOTIDE SEQUENCE</scope>
    <source>
        <strain evidence="1">1802A</strain>
    </source>
</reference>
<evidence type="ECO:0000313" key="2">
    <source>
        <dbReference type="Proteomes" id="UP001195914"/>
    </source>
</evidence>
<comment type="caution">
    <text evidence="1">The sequence shown here is derived from an EMBL/GenBank/DDBJ whole genome shotgun (WGS) entry which is preliminary data.</text>
</comment>
<sequence length="87" mass="10126">MSGSLPKLLAVISRVKDAAESFRNPMFRHYFARKASEELNLLQQTGGSLSCSEIDQRLKINEELEEQLRRQCHIQNLYYDEQPVVEK</sequence>
<name>A0AAD9GAH5_BABDI</name>
<proteinExistence type="predicted"/>
<accession>A0AAD9GAH5</accession>
<dbReference type="InterPro" id="IPR056326">
    <property type="entry name" value="ISD11"/>
</dbReference>
<dbReference type="Proteomes" id="UP001195914">
    <property type="component" value="Unassembled WGS sequence"/>
</dbReference>
<organism evidence="1 2">
    <name type="scientific">Babesia divergens</name>
    <dbReference type="NCBI Taxonomy" id="32595"/>
    <lineage>
        <taxon>Eukaryota</taxon>
        <taxon>Sar</taxon>
        <taxon>Alveolata</taxon>
        <taxon>Apicomplexa</taxon>
        <taxon>Aconoidasida</taxon>
        <taxon>Piroplasmida</taxon>
        <taxon>Babesiidae</taxon>
        <taxon>Babesia</taxon>
    </lineage>
</organism>